<comment type="caution">
    <text evidence="2">The sequence shown here is derived from an EMBL/GenBank/DDBJ whole genome shotgun (WGS) entry which is preliminary data.</text>
</comment>
<sequence length="240" mass="26674">MKKIISVVLVVSLFLSMTVVASASSSSIEHGQIITIDSYKDFLKQKGKNDPLALDILKKFEALGKEKQKDFINVLNNPELSQSLKPENKKYSINGVSVENYVQPNLVLSKIRTVQWGQRILGIDTTMFYLTVDFEYAGKNASVSVFRDAYGSHKNYNPGIIISENGAPTKNITTDGYAYAHQSWTAKYLAAGGFASTTEHIYVKANGYYGYTKFETTRSSGPSPGMGAWYQFYNEPLIEA</sequence>
<keyword evidence="1" id="KW-0732">Signal</keyword>
<accession>A0A7X3JZR3</accession>
<dbReference type="RefSeq" id="WP_157336135.1">
    <property type="nucleotide sequence ID" value="NZ_RHLK01000006.1"/>
</dbReference>
<dbReference type="EMBL" id="RHLK01000006">
    <property type="protein sequence ID" value="MVP00459.1"/>
    <property type="molecule type" value="Genomic_DNA"/>
</dbReference>
<protein>
    <submittedName>
        <fullName evidence="2">Uncharacterized protein</fullName>
    </submittedName>
</protein>
<gene>
    <name evidence="2" type="ORF">EDM21_13140</name>
</gene>
<evidence type="ECO:0000313" key="3">
    <source>
        <dbReference type="Proteomes" id="UP000490800"/>
    </source>
</evidence>
<proteinExistence type="predicted"/>
<reference evidence="2 3" key="1">
    <citation type="journal article" date="2019" name="Microorganisms">
        <title>Paenibacillus lutrae sp. nov., A Chitinolytic Species Isolated from A River Otter in Castril Natural Park, Granada, Spain.</title>
        <authorList>
            <person name="Rodriguez M."/>
            <person name="Reina J.C."/>
            <person name="Bejar V."/>
            <person name="Llamas I."/>
        </authorList>
    </citation>
    <scope>NUCLEOTIDE SEQUENCE [LARGE SCALE GENOMIC DNA]</scope>
    <source>
        <strain evidence="2 3">N10</strain>
    </source>
</reference>
<organism evidence="2 3">
    <name type="scientific">Paenibacillus lutrae</name>
    <dbReference type="NCBI Taxonomy" id="2078573"/>
    <lineage>
        <taxon>Bacteria</taxon>
        <taxon>Bacillati</taxon>
        <taxon>Bacillota</taxon>
        <taxon>Bacilli</taxon>
        <taxon>Bacillales</taxon>
        <taxon>Paenibacillaceae</taxon>
        <taxon>Paenibacillus</taxon>
    </lineage>
</organism>
<name>A0A7X3JZR3_9BACL</name>
<evidence type="ECO:0000313" key="2">
    <source>
        <dbReference type="EMBL" id="MVP00459.1"/>
    </source>
</evidence>
<dbReference type="AlphaFoldDB" id="A0A7X3JZR3"/>
<dbReference type="OrthoDB" id="10002230at2"/>
<keyword evidence="3" id="KW-1185">Reference proteome</keyword>
<feature type="signal peptide" evidence="1">
    <location>
        <begin position="1"/>
        <end position="21"/>
    </location>
</feature>
<feature type="chain" id="PRO_5038992563" evidence="1">
    <location>
        <begin position="22"/>
        <end position="240"/>
    </location>
</feature>
<dbReference type="Proteomes" id="UP000490800">
    <property type="component" value="Unassembled WGS sequence"/>
</dbReference>
<evidence type="ECO:0000256" key="1">
    <source>
        <dbReference type="SAM" id="SignalP"/>
    </source>
</evidence>